<comment type="catalytic activity">
    <reaction evidence="14 15">
        <text>2 D-alanine + ATP = D-alanyl-D-alanine + ADP + phosphate + H(+)</text>
        <dbReference type="Rhea" id="RHEA:11224"/>
        <dbReference type="ChEBI" id="CHEBI:15378"/>
        <dbReference type="ChEBI" id="CHEBI:30616"/>
        <dbReference type="ChEBI" id="CHEBI:43474"/>
        <dbReference type="ChEBI" id="CHEBI:57416"/>
        <dbReference type="ChEBI" id="CHEBI:57822"/>
        <dbReference type="ChEBI" id="CHEBI:456216"/>
        <dbReference type="EC" id="6.3.2.4"/>
    </reaction>
</comment>
<evidence type="ECO:0000256" key="14">
    <source>
        <dbReference type="ARBA" id="ARBA00047614"/>
    </source>
</evidence>
<dbReference type="InterPro" id="IPR011761">
    <property type="entry name" value="ATP-grasp"/>
</dbReference>
<gene>
    <name evidence="15 18" type="primary">ddl</name>
    <name evidence="18" type="ORF">GCM10007207_23740</name>
</gene>
<dbReference type="InterPro" id="IPR011127">
    <property type="entry name" value="Dala_Dala_lig_N"/>
</dbReference>
<evidence type="ECO:0000256" key="2">
    <source>
        <dbReference type="ARBA" id="ARBA00001946"/>
    </source>
</evidence>
<dbReference type="InterPro" id="IPR000291">
    <property type="entry name" value="D-Ala_lig_Van_CS"/>
</dbReference>
<comment type="subcellular location">
    <subcellularLocation>
        <location evidence="4 15">Cytoplasm</location>
    </subcellularLocation>
</comment>
<evidence type="ECO:0000313" key="19">
    <source>
        <dbReference type="Proteomes" id="UP000637769"/>
    </source>
</evidence>
<dbReference type="HAMAP" id="MF_00047">
    <property type="entry name" value="Dala_Dala_lig"/>
    <property type="match status" value="1"/>
</dbReference>
<dbReference type="PANTHER" id="PTHR23132:SF23">
    <property type="entry name" value="D-ALANINE--D-ALANINE LIGASE B"/>
    <property type="match status" value="1"/>
</dbReference>
<dbReference type="SUPFAM" id="SSF52440">
    <property type="entry name" value="PreATP-grasp domain"/>
    <property type="match status" value="1"/>
</dbReference>
<keyword evidence="9 16" id="KW-0547">Nucleotide-binding</keyword>
<dbReference type="NCBIfam" id="TIGR01205">
    <property type="entry name" value="D_ala_D_alaTIGR"/>
    <property type="match status" value="1"/>
</dbReference>
<evidence type="ECO:0000256" key="7">
    <source>
        <dbReference type="ARBA" id="ARBA00022490"/>
    </source>
</evidence>
<dbReference type="Gene3D" id="3.30.470.20">
    <property type="entry name" value="ATP-grasp fold, B domain"/>
    <property type="match status" value="1"/>
</dbReference>
<dbReference type="RefSeq" id="WP_188427035.1">
    <property type="nucleotide sequence ID" value="NZ_BMCH01000006.1"/>
</dbReference>
<dbReference type="SUPFAM" id="SSF56059">
    <property type="entry name" value="Glutathione synthetase ATP-binding domain-like"/>
    <property type="match status" value="1"/>
</dbReference>
<comment type="function">
    <text evidence="3 15">Cell wall formation.</text>
</comment>
<dbReference type="EC" id="6.3.2.4" evidence="6 15"/>
<proteinExistence type="inferred from homology"/>
<keyword evidence="10 16" id="KW-0067">ATP-binding</keyword>
<comment type="cofactor">
    <cofactor evidence="1">
        <name>Mn(2+)</name>
        <dbReference type="ChEBI" id="CHEBI:29035"/>
    </cofactor>
</comment>
<keyword evidence="13 15" id="KW-0961">Cell wall biogenesis/degradation</keyword>
<evidence type="ECO:0000256" key="8">
    <source>
        <dbReference type="ARBA" id="ARBA00022598"/>
    </source>
</evidence>
<keyword evidence="11 15" id="KW-0133">Cell shape</keyword>
<dbReference type="EMBL" id="BMCH01000006">
    <property type="protein sequence ID" value="GGC37475.1"/>
    <property type="molecule type" value="Genomic_DNA"/>
</dbReference>
<keyword evidence="12 15" id="KW-0573">Peptidoglycan synthesis</keyword>
<comment type="cofactor">
    <cofactor evidence="2">
        <name>Mg(2+)</name>
        <dbReference type="ChEBI" id="CHEBI:18420"/>
    </cofactor>
</comment>
<comment type="caution">
    <text evidence="18">The sequence shown here is derived from an EMBL/GenBank/DDBJ whole genome shotgun (WGS) entry which is preliminary data.</text>
</comment>
<dbReference type="Gene3D" id="3.40.50.20">
    <property type="match status" value="1"/>
</dbReference>
<reference evidence="19" key="1">
    <citation type="journal article" date="2019" name="Int. J. Syst. Evol. Microbiol.">
        <title>The Global Catalogue of Microorganisms (GCM) 10K type strain sequencing project: providing services to taxonomists for standard genome sequencing and annotation.</title>
        <authorList>
            <consortium name="The Broad Institute Genomics Platform"/>
            <consortium name="The Broad Institute Genome Sequencing Center for Infectious Disease"/>
            <person name="Wu L."/>
            <person name="Ma J."/>
        </authorList>
    </citation>
    <scope>NUCLEOTIDE SEQUENCE [LARGE SCALE GENOMIC DNA]</scope>
    <source>
        <strain evidence="19">CCM 7132</strain>
    </source>
</reference>
<comment type="similarity">
    <text evidence="5 15">Belongs to the D-alanine--D-alanine ligase family.</text>
</comment>
<dbReference type="InterPro" id="IPR005905">
    <property type="entry name" value="D_ala_D_ala"/>
</dbReference>
<dbReference type="PIRSF" id="PIRSF039102">
    <property type="entry name" value="Ddl/VanB"/>
    <property type="match status" value="1"/>
</dbReference>
<evidence type="ECO:0000256" key="4">
    <source>
        <dbReference type="ARBA" id="ARBA00004496"/>
    </source>
</evidence>
<keyword evidence="19" id="KW-1185">Reference proteome</keyword>
<evidence type="ECO:0000256" key="12">
    <source>
        <dbReference type="ARBA" id="ARBA00022984"/>
    </source>
</evidence>
<evidence type="ECO:0000256" key="5">
    <source>
        <dbReference type="ARBA" id="ARBA00010871"/>
    </source>
</evidence>
<dbReference type="InterPro" id="IPR013815">
    <property type="entry name" value="ATP_grasp_subdomain_1"/>
</dbReference>
<name>A0ABQ1MAI5_9PROT</name>
<keyword evidence="8 15" id="KW-0436">Ligase</keyword>
<dbReference type="Proteomes" id="UP000637769">
    <property type="component" value="Unassembled WGS sequence"/>
</dbReference>
<evidence type="ECO:0000256" key="16">
    <source>
        <dbReference type="PROSITE-ProRule" id="PRU00409"/>
    </source>
</evidence>
<dbReference type="Gene3D" id="3.30.1490.20">
    <property type="entry name" value="ATP-grasp fold, A domain"/>
    <property type="match status" value="1"/>
</dbReference>
<evidence type="ECO:0000256" key="9">
    <source>
        <dbReference type="ARBA" id="ARBA00022741"/>
    </source>
</evidence>
<organism evidence="18 19">
    <name type="scientific">Asaia siamensis</name>
    <dbReference type="NCBI Taxonomy" id="110479"/>
    <lineage>
        <taxon>Bacteria</taxon>
        <taxon>Pseudomonadati</taxon>
        <taxon>Pseudomonadota</taxon>
        <taxon>Alphaproteobacteria</taxon>
        <taxon>Acetobacterales</taxon>
        <taxon>Acetobacteraceae</taxon>
        <taxon>Asaia</taxon>
    </lineage>
</organism>
<evidence type="ECO:0000256" key="11">
    <source>
        <dbReference type="ARBA" id="ARBA00022960"/>
    </source>
</evidence>
<dbReference type="InterPro" id="IPR016185">
    <property type="entry name" value="PreATP-grasp_dom_sf"/>
</dbReference>
<dbReference type="GO" id="GO:0016874">
    <property type="term" value="F:ligase activity"/>
    <property type="evidence" value="ECO:0007669"/>
    <property type="project" value="UniProtKB-KW"/>
</dbReference>
<evidence type="ECO:0000256" key="6">
    <source>
        <dbReference type="ARBA" id="ARBA00012216"/>
    </source>
</evidence>
<evidence type="ECO:0000313" key="18">
    <source>
        <dbReference type="EMBL" id="GGC37475.1"/>
    </source>
</evidence>
<evidence type="ECO:0000256" key="10">
    <source>
        <dbReference type="ARBA" id="ARBA00022840"/>
    </source>
</evidence>
<dbReference type="Pfam" id="PF07478">
    <property type="entry name" value="Dala_Dala_lig_C"/>
    <property type="match status" value="1"/>
</dbReference>
<dbReference type="PROSITE" id="PS00844">
    <property type="entry name" value="DALA_DALA_LIGASE_2"/>
    <property type="match status" value="1"/>
</dbReference>
<evidence type="ECO:0000256" key="15">
    <source>
        <dbReference type="HAMAP-Rule" id="MF_00047"/>
    </source>
</evidence>
<evidence type="ECO:0000256" key="13">
    <source>
        <dbReference type="ARBA" id="ARBA00023316"/>
    </source>
</evidence>
<evidence type="ECO:0000259" key="17">
    <source>
        <dbReference type="PROSITE" id="PS50975"/>
    </source>
</evidence>
<dbReference type="NCBIfam" id="NF002378">
    <property type="entry name" value="PRK01372.1"/>
    <property type="match status" value="1"/>
</dbReference>
<evidence type="ECO:0000256" key="3">
    <source>
        <dbReference type="ARBA" id="ARBA00003921"/>
    </source>
</evidence>
<dbReference type="InterPro" id="IPR011095">
    <property type="entry name" value="Dala_Dala_lig_C"/>
</dbReference>
<sequence>MSLKIAVLQGGISSERPVSLRSGAGVAQALTEAGHDVVSVDAGPDLVQTIKALRDSAPDVVFNALHGPLGEDGAIQGVLEWLGLPYTHSSIRASSLAMDKDASRRVFAAAGLPVAEGRVVTMEELAAADPLPTPYVVKPISEGSSFGVEIVRSGSNRRQAIAANWAFGKEALIEEYIPGRELTVAVLGDRALTVTDIVAASPTGDFYDFDAKYAPGGSVHHVPAQVPEAIFEQALRVAEAAHRALGCSGASRADYRYDEETGRLILLEVNTQPGMTATSLLPEQAAYCGISYPELCDWLVRDALTTRGKPIA</sequence>
<dbReference type="PROSITE" id="PS00843">
    <property type="entry name" value="DALA_DALA_LIGASE_1"/>
    <property type="match status" value="1"/>
</dbReference>
<evidence type="ECO:0000256" key="1">
    <source>
        <dbReference type="ARBA" id="ARBA00001936"/>
    </source>
</evidence>
<keyword evidence="7 15" id="KW-0963">Cytoplasm</keyword>
<dbReference type="Pfam" id="PF01820">
    <property type="entry name" value="Dala_Dala_lig_N"/>
    <property type="match status" value="1"/>
</dbReference>
<accession>A0ABQ1MAI5</accession>
<dbReference type="PROSITE" id="PS50975">
    <property type="entry name" value="ATP_GRASP"/>
    <property type="match status" value="1"/>
</dbReference>
<comment type="pathway">
    <text evidence="15">Cell wall biogenesis; peptidoglycan biosynthesis.</text>
</comment>
<feature type="domain" description="ATP-grasp" evidence="17">
    <location>
        <begin position="104"/>
        <end position="301"/>
    </location>
</feature>
<dbReference type="PANTHER" id="PTHR23132">
    <property type="entry name" value="D-ALANINE--D-ALANINE LIGASE"/>
    <property type="match status" value="1"/>
</dbReference>
<protein>
    <recommendedName>
        <fullName evidence="6 15">D-alanine--D-alanine ligase</fullName>
        <ecNumber evidence="6 15">6.3.2.4</ecNumber>
    </recommendedName>
    <alternativeName>
        <fullName evidence="15">D-Ala-D-Ala ligase</fullName>
    </alternativeName>
    <alternativeName>
        <fullName evidence="15">D-alanylalanine synthetase</fullName>
    </alternativeName>
</protein>